<dbReference type="OrthoDB" id="432970at2759"/>
<feature type="transmembrane region" description="Helical" evidence="1">
    <location>
        <begin position="12"/>
        <end position="29"/>
    </location>
</feature>
<keyword evidence="1" id="KW-0472">Membrane</keyword>
<reference evidence="2" key="1">
    <citation type="submission" date="2020-11" db="EMBL/GenBank/DDBJ databases">
        <authorList>
            <consortium name="DOE Joint Genome Institute"/>
            <person name="Ahrendt S."/>
            <person name="Riley R."/>
            <person name="Andreopoulos W."/>
            <person name="Labutti K."/>
            <person name="Pangilinan J."/>
            <person name="Ruiz-Duenas F.J."/>
            <person name="Barrasa J.M."/>
            <person name="Sanchez-Garcia M."/>
            <person name="Camarero S."/>
            <person name="Miyauchi S."/>
            <person name="Serrano A."/>
            <person name="Linde D."/>
            <person name="Babiker R."/>
            <person name="Drula E."/>
            <person name="Ayuso-Fernandez I."/>
            <person name="Pacheco R."/>
            <person name="Padilla G."/>
            <person name="Ferreira P."/>
            <person name="Barriuso J."/>
            <person name="Kellner H."/>
            <person name="Castanera R."/>
            <person name="Alfaro M."/>
            <person name="Ramirez L."/>
            <person name="Pisabarro A.G."/>
            <person name="Kuo A."/>
            <person name="Tritt A."/>
            <person name="Lipzen A."/>
            <person name="He G."/>
            <person name="Yan M."/>
            <person name="Ng V."/>
            <person name="Cullen D."/>
            <person name="Martin F."/>
            <person name="Rosso M.-N."/>
            <person name="Henrissat B."/>
            <person name="Hibbett D."/>
            <person name="Martinez A.T."/>
            <person name="Grigoriev I.V."/>
        </authorList>
    </citation>
    <scope>NUCLEOTIDE SEQUENCE</scope>
    <source>
        <strain evidence="2">CIRM-BRFM 674</strain>
    </source>
</reference>
<dbReference type="EMBL" id="MU155229">
    <property type="protein sequence ID" value="KAF9478656.1"/>
    <property type="molecule type" value="Genomic_DNA"/>
</dbReference>
<gene>
    <name evidence="2" type="ORF">BDN70DRAFT_30179</name>
</gene>
<name>A0A9P6CSW0_9AGAR</name>
<sequence length="87" mass="9392">MKTLHKNGDGTLAVLPAIGFLFNSALYAAEMSFKSFRRTGITKLTVSQSHPTPYVKSTSLYSVSGKNFSVHCGTNPITAFTGPRLSH</sequence>
<keyword evidence="3" id="KW-1185">Reference proteome</keyword>
<proteinExistence type="predicted"/>
<evidence type="ECO:0000313" key="3">
    <source>
        <dbReference type="Proteomes" id="UP000807469"/>
    </source>
</evidence>
<dbReference type="Proteomes" id="UP000807469">
    <property type="component" value="Unassembled WGS sequence"/>
</dbReference>
<keyword evidence="1" id="KW-1133">Transmembrane helix</keyword>
<comment type="caution">
    <text evidence="2">The sequence shown here is derived from an EMBL/GenBank/DDBJ whole genome shotgun (WGS) entry which is preliminary data.</text>
</comment>
<evidence type="ECO:0000313" key="2">
    <source>
        <dbReference type="EMBL" id="KAF9478656.1"/>
    </source>
</evidence>
<organism evidence="2 3">
    <name type="scientific">Pholiota conissans</name>
    <dbReference type="NCBI Taxonomy" id="109636"/>
    <lineage>
        <taxon>Eukaryota</taxon>
        <taxon>Fungi</taxon>
        <taxon>Dikarya</taxon>
        <taxon>Basidiomycota</taxon>
        <taxon>Agaricomycotina</taxon>
        <taxon>Agaricomycetes</taxon>
        <taxon>Agaricomycetidae</taxon>
        <taxon>Agaricales</taxon>
        <taxon>Agaricineae</taxon>
        <taxon>Strophariaceae</taxon>
        <taxon>Pholiota</taxon>
    </lineage>
</organism>
<keyword evidence="1" id="KW-0812">Transmembrane</keyword>
<accession>A0A9P6CSW0</accession>
<protein>
    <submittedName>
        <fullName evidence="2">Uncharacterized protein</fullName>
    </submittedName>
</protein>
<evidence type="ECO:0000256" key="1">
    <source>
        <dbReference type="SAM" id="Phobius"/>
    </source>
</evidence>
<dbReference type="AlphaFoldDB" id="A0A9P6CSW0"/>